<feature type="region of interest" description="Disordered" evidence="1">
    <location>
        <begin position="130"/>
        <end position="159"/>
    </location>
</feature>
<dbReference type="EMBL" id="CAJHIA010000002">
    <property type="protein sequence ID" value="CAD6440473.1"/>
    <property type="molecule type" value="Genomic_DNA"/>
</dbReference>
<reference evidence="2" key="1">
    <citation type="submission" date="2020-10" db="EMBL/GenBank/DDBJ databases">
        <authorList>
            <person name="Kusch S."/>
        </authorList>
    </citation>
    <scope>NUCLEOTIDE SEQUENCE</scope>
    <source>
        <strain evidence="2">SwB9</strain>
    </source>
</reference>
<dbReference type="Proteomes" id="UP000624404">
    <property type="component" value="Unassembled WGS sequence"/>
</dbReference>
<protein>
    <submittedName>
        <fullName evidence="2">A50bdc05-1ff5-45a5-a508-63c75f041384-CDS</fullName>
    </submittedName>
</protein>
<dbReference type="AlphaFoldDB" id="A0A8H2VMW0"/>
<evidence type="ECO:0000256" key="1">
    <source>
        <dbReference type="SAM" id="MobiDB-lite"/>
    </source>
</evidence>
<feature type="compositionally biased region" description="Basic and acidic residues" evidence="1">
    <location>
        <begin position="130"/>
        <end position="140"/>
    </location>
</feature>
<sequence>MKCTTNKERLPYPSHHVKSHIAYIIDHVQHLPIWIICRGCIANMTSHKSYFLHSNIFLEQLHCEHELIVAQILQRHHIVSNIYAVSQLSVSLVQAIALGDRNFCYNSVPKLPSSTCGGSFMNLKSVHHSHSTDEHTRPRDFSFGFQPETSINKHTSRNR</sequence>
<organism evidence="2 3">
    <name type="scientific">Sclerotinia trifoliorum</name>
    <dbReference type="NCBI Taxonomy" id="28548"/>
    <lineage>
        <taxon>Eukaryota</taxon>
        <taxon>Fungi</taxon>
        <taxon>Dikarya</taxon>
        <taxon>Ascomycota</taxon>
        <taxon>Pezizomycotina</taxon>
        <taxon>Leotiomycetes</taxon>
        <taxon>Helotiales</taxon>
        <taxon>Sclerotiniaceae</taxon>
        <taxon>Sclerotinia</taxon>
    </lineage>
</organism>
<evidence type="ECO:0000313" key="3">
    <source>
        <dbReference type="Proteomes" id="UP000624404"/>
    </source>
</evidence>
<accession>A0A8H2VMW0</accession>
<proteinExistence type="predicted"/>
<gene>
    <name evidence="2" type="ORF">SCLTRI_LOCUS933</name>
</gene>
<comment type="caution">
    <text evidence="2">The sequence shown here is derived from an EMBL/GenBank/DDBJ whole genome shotgun (WGS) entry which is preliminary data.</text>
</comment>
<keyword evidence="3" id="KW-1185">Reference proteome</keyword>
<name>A0A8H2VMW0_9HELO</name>
<evidence type="ECO:0000313" key="2">
    <source>
        <dbReference type="EMBL" id="CAD6440473.1"/>
    </source>
</evidence>